<dbReference type="Proteomes" id="UP000199470">
    <property type="component" value="Unassembled WGS sequence"/>
</dbReference>
<dbReference type="GO" id="GO:0016787">
    <property type="term" value="F:hydrolase activity"/>
    <property type="evidence" value="ECO:0007669"/>
    <property type="project" value="UniProtKB-KW"/>
</dbReference>
<dbReference type="InterPro" id="IPR029058">
    <property type="entry name" value="AB_hydrolase_fold"/>
</dbReference>
<reference evidence="2 3" key="1">
    <citation type="submission" date="2016-10" db="EMBL/GenBank/DDBJ databases">
        <authorList>
            <person name="de Groot N.N."/>
        </authorList>
    </citation>
    <scope>NUCLEOTIDE SEQUENCE [LARGE SCALE GENOMIC DNA]</scope>
    <source>
        <strain evidence="2 3">ATCC 43154</strain>
    </source>
</reference>
<dbReference type="SUPFAM" id="SSF53474">
    <property type="entry name" value="alpha/beta-Hydrolases"/>
    <property type="match status" value="1"/>
</dbReference>
<proteinExistence type="predicted"/>
<sequence length="283" mass="31090">MRFSEDRYAALPVGGQTERKIHVWEPAAPRAVILALHGGMAHAGDYVTPALYFRAHGIATVSYDMCGHEGAHRADIPGFQVFLDEGEKFLSWVKRNYPGLPIYVMGHSMGGLIATHLGLERFPADAAIKGFILSSPYYVNAIKVSPVLQALSGVLAKLAPTMKVPLAPLAEVLTHDRAITARHQADERDNIRASEITVRFAHALGQAQLGLADKLPAWRYPLFAAIAGDDRLADSAASEAMLAKLPAGLLELHRYPANFHENFNELNREEIFAQILDWIDRHG</sequence>
<dbReference type="OrthoDB" id="9806902at2"/>
<dbReference type="Pfam" id="PF12146">
    <property type="entry name" value="Hydrolase_4"/>
    <property type="match status" value="1"/>
</dbReference>
<keyword evidence="3" id="KW-1185">Reference proteome</keyword>
<protein>
    <submittedName>
        <fullName evidence="2">Lysophospholipase, alpha-beta hydrolase superfamily</fullName>
    </submittedName>
</protein>
<dbReference type="InterPro" id="IPR022742">
    <property type="entry name" value="Hydrolase_4"/>
</dbReference>
<accession>A0A1I4RPM3</accession>
<dbReference type="STRING" id="758825.SAMN02982985_04409"/>
<organism evidence="2 3">
    <name type="scientific">Rugamonas rubra</name>
    <dbReference type="NCBI Taxonomy" id="758825"/>
    <lineage>
        <taxon>Bacteria</taxon>
        <taxon>Pseudomonadati</taxon>
        <taxon>Pseudomonadota</taxon>
        <taxon>Betaproteobacteria</taxon>
        <taxon>Burkholderiales</taxon>
        <taxon>Oxalobacteraceae</taxon>
        <taxon>Telluria group</taxon>
        <taxon>Rugamonas</taxon>
    </lineage>
</organism>
<dbReference type="RefSeq" id="WP_093389867.1">
    <property type="nucleotide sequence ID" value="NZ_FOTW01000023.1"/>
</dbReference>
<dbReference type="PANTHER" id="PTHR11614">
    <property type="entry name" value="PHOSPHOLIPASE-RELATED"/>
    <property type="match status" value="1"/>
</dbReference>
<name>A0A1I4RPM3_9BURK</name>
<dbReference type="AlphaFoldDB" id="A0A1I4RPM3"/>
<feature type="domain" description="Serine aminopeptidase S33" evidence="1">
    <location>
        <begin position="28"/>
        <end position="266"/>
    </location>
</feature>
<dbReference type="EMBL" id="FOTW01000023">
    <property type="protein sequence ID" value="SFM54144.1"/>
    <property type="molecule type" value="Genomic_DNA"/>
</dbReference>
<gene>
    <name evidence="2" type="ORF">SAMN02982985_04409</name>
</gene>
<evidence type="ECO:0000259" key="1">
    <source>
        <dbReference type="Pfam" id="PF12146"/>
    </source>
</evidence>
<evidence type="ECO:0000313" key="2">
    <source>
        <dbReference type="EMBL" id="SFM54144.1"/>
    </source>
</evidence>
<dbReference type="InterPro" id="IPR051044">
    <property type="entry name" value="MAG_DAG_Lipase"/>
</dbReference>
<dbReference type="Gene3D" id="3.40.50.1820">
    <property type="entry name" value="alpha/beta hydrolase"/>
    <property type="match status" value="1"/>
</dbReference>
<evidence type="ECO:0000313" key="3">
    <source>
        <dbReference type="Proteomes" id="UP000199470"/>
    </source>
</evidence>
<keyword evidence="2" id="KW-0378">Hydrolase</keyword>